<feature type="region of interest" description="Disordered" evidence="6">
    <location>
        <begin position="135"/>
        <end position="219"/>
    </location>
</feature>
<feature type="compositionally biased region" description="Polar residues" evidence="6">
    <location>
        <begin position="203"/>
        <end position="213"/>
    </location>
</feature>
<feature type="region of interest" description="Disordered" evidence="6">
    <location>
        <begin position="329"/>
        <end position="372"/>
    </location>
</feature>
<comment type="subcellular location">
    <subcellularLocation>
        <location evidence="1">Secreted</location>
    </subcellularLocation>
</comment>
<evidence type="ECO:0000256" key="3">
    <source>
        <dbReference type="ARBA" id="ARBA00022737"/>
    </source>
</evidence>
<keyword evidence="2" id="KW-0964">Secreted</keyword>
<dbReference type="AlphaFoldDB" id="A0A7J7FKL9"/>
<dbReference type="Gene3D" id="2.10.90.10">
    <property type="entry name" value="Cystine-knot cytokines"/>
    <property type="match status" value="1"/>
</dbReference>
<dbReference type="PANTHER" id="PTHR47246">
    <property type="entry name" value="MUCIN-19"/>
    <property type="match status" value="1"/>
</dbReference>
<comment type="caution">
    <text evidence="9">The sequence shown here is derived from an EMBL/GenBank/DDBJ whole genome shotgun (WGS) entry which is preliminary data.</text>
</comment>
<evidence type="ECO:0000256" key="4">
    <source>
        <dbReference type="ARBA" id="ARBA00023157"/>
    </source>
</evidence>
<feature type="non-terminal residue" evidence="9">
    <location>
        <position position="614"/>
    </location>
</feature>
<keyword evidence="4" id="KW-1015">Disulfide bond</keyword>
<feature type="domain" description="CTCK" evidence="7">
    <location>
        <begin position="520"/>
        <end position="606"/>
    </location>
</feature>
<evidence type="ECO:0000256" key="5">
    <source>
        <dbReference type="PROSITE-ProRule" id="PRU00039"/>
    </source>
</evidence>
<keyword evidence="10" id="KW-1185">Reference proteome</keyword>
<evidence type="ECO:0000259" key="7">
    <source>
        <dbReference type="PROSITE" id="PS01225"/>
    </source>
</evidence>
<protein>
    <recommendedName>
        <fullName evidence="11">Submaxillary mucin-like protein</fullName>
    </recommendedName>
</protein>
<feature type="compositionally biased region" description="Low complexity" evidence="6">
    <location>
        <begin position="171"/>
        <end position="202"/>
    </location>
</feature>
<dbReference type="EMBL" id="JACDTQ010000370">
    <property type="protein sequence ID" value="KAF5928612.1"/>
    <property type="molecule type" value="Genomic_DNA"/>
</dbReference>
<feature type="compositionally biased region" description="Polar residues" evidence="6">
    <location>
        <begin position="161"/>
        <end position="170"/>
    </location>
</feature>
<dbReference type="PROSITE" id="PS01185">
    <property type="entry name" value="CTCK_1"/>
    <property type="match status" value="1"/>
</dbReference>
<dbReference type="InterPro" id="IPR006207">
    <property type="entry name" value="Cys_knot_C"/>
</dbReference>
<dbReference type="SMART" id="SM00214">
    <property type="entry name" value="VWC"/>
    <property type="match status" value="2"/>
</dbReference>
<feature type="compositionally biased region" description="Low complexity" evidence="6">
    <location>
        <begin position="337"/>
        <end position="346"/>
    </location>
</feature>
<dbReference type="PROSITE" id="PS01208">
    <property type="entry name" value="VWFC_1"/>
    <property type="match status" value="1"/>
</dbReference>
<organism evidence="9 10">
    <name type="scientific">Diceros bicornis minor</name>
    <name type="common">South-central black rhinoceros</name>
    <dbReference type="NCBI Taxonomy" id="77932"/>
    <lineage>
        <taxon>Eukaryota</taxon>
        <taxon>Metazoa</taxon>
        <taxon>Chordata</taxon>
        <taxon>Craniata</taxon>
        <taxon>Vertebrata</taxon>
        <taxon>Euteleostomi</taxon>
        <taxon>Mammalia</taxon>
        <taxon>Eutheria</taxon>
        <taxon>Laurasiatheria</taxon>
        <taxon>Perissodactyla</taxon>
        <taxon>Rhinocerotidae</taxon>
        <taxon>Diceros</taxon>
    </lineage>
</organism>
<dbReference type="PROSITE" id="PS50184">
    <property type="entry name" value="VWFC_2"/>
    <property type="match status" value="1"/>
</dbReference>
<proteinExistence type="predicted"/>
<reference evidence="9 10" key="1">
    <citation type="journal article" date="2020" name="Mol. Biol. Evol.">
        <title>Interspecific Gene Flow and the Evolution of Specialization in Black and White Rhinoceros.</title>
        <authorList>
            <person name="Moodley Y."/>
            <person name="Westbury M.V."/>
            <person name="Russo I.M."/>
            <person name="Gopalakrishnan S."/>
            <person name="Rakotoarivelo A."/>
            <person name="Olsen R.A."/>
            <person name="Prost S."/>
            <person name="Tunstall T."/>
            <person name="Ryder O.A."/>
            <person name="Dalen L."/>
            <person name="Bruford M.W."/>
        </authorList>
    </citation>
    <scope>NUCLEOTIDE SEQUENCE [LARGE SCALE GENOMIC DNA]</scope>
    <source>
        <strain evidence="9">SBR-YM</strain>
        <tissue evidence="9">Skin</tissue>
    </source>
</reference>
<evidence type="ECO:0000259" key="8">
    <source>
        <dbReference type="PROSITE" id="PS50184"/>
    </source>
</evidence>
<feature type="compositionally biased region" description="Low complexity" evidence="6">
    <location>
        <begin position="135"/>
        <end position="160"/>
    </location>
</feature>
<evidence type="ECO:0000313" key="10">
    <source>
        <dbReference type="Proteomes" id="UP000551758"/>
    </source>
</evidence>
<feature type="compositionally biased region" description="Low complexity" evidence="6">
    <location>
        <begin position="59"/>
        <end position="71"/>
    </location>
</feature>
<comment type="caution">
    <text evidence="5">Lacks conserved residue(s) required for the propagation of feature annotation.</text>
</comment>
<dbReference type="InterPro" id="IPR001007">
    <property type="entry name" value="VWF_dom"/>
</dbReference>
<dbReference type="PANTHER" id="PTHR47246:SF1">
    <property type="entry name" value="MUCIN-19"/>
    <property type="match status" value="1"/>
</dbReference>
<dbReference type="GO" id="GO:0005576">
    <property type="term" value="C:extracellular region"/>
    <property type="evidence" value="ECO:0007669"/>
    <property type="project" value="UniProtKB-SubCell"/>
</dbReference>
<keyword evidence="3" id="KW-0677">Repeat</keyword>
<dbReference type="PROSITE" id="PS01225">
    <property type="entry name" value="CTCK_2"/>
    <property type="match status" value="1"/>
</dbReference>
<evidence type="ECO:0000256" key="1">
    <source>
        <dbReference type="ARBA" id="ARBA00004613"/>
    </source>
</evidence>
<sequence length="614" mass="63625">STEAIPGSTIAAGNFTTDATTFLGGSETTRVEIATGTTGIVSGKTLEPGNYNTGTTVISPRASSSSPSSKPGTTGEFSRTTIIFGSSYTEATTSVGESGTRRIGITTGTSGTLGGYVLGNETGTTGEFYATTISSGSSSAKATTSTKETGTGAQTEAQTTVLGSQVSGSQTGATTGPSGRPSSGSETGSTGVVSGTTVASGSFNTGATTSLESGGTTKGGIKIVTAGVTTGTTIAPGSSKTRATTLRLSNDTTGSGIQTGTTLISGEVTSYQGVSNSGTIGIGSGITSSPGDFKTRTSGVASGTTAIAGSSNTKATTGVGMQTSTTVESRITAVPESSSPGSTSVSNGMTRSPEVSYPETTGAATGNQETENKTEGYILPNLISVYHFMLTVCHGPLGEEKSPGDIWTANCHRCTCTDANTVDCELQECPSPPTCKTGERLVKFKANDTCCEIGYCEPRTCLFNNTDYEIGDSFDDPNNPCISYSCNDTGFVAVVQDCPKQTWCAEEDRVYDSKKCCYTCKTNCRSSLVNVTLKYNDCKKRVEMARCRGECKKTVKYNYDILENSCLCCREEDYEFRDIVLDCPDGSTIPYRYRHITTCACLDMCQQSMTTVAS</sequence>
<dbReference type="Proteomes" id="UP000551758">
    <property type="component" value="Unassembled WGS sequence"/>
</dbReference>
<evidence type="ECO:0000256" key="2">
    <source>
        <dbReference type="ARBA" id="ARBA00022525"/>
    </source>
</evidence>
<gene>
    <name evidence="9" type="ORF">HPG69_015219</name>
</gene>
<dbReference type="InterPro" id="IPR029034">
    <property type="entry name" value="Cystine-knot_cytokine"/>
</dbReference>
<evidence type="ECO:0000313" key="9">
    <source>
        <dbReference type="EMBL" id="KAF5928612.1"/>
    </source>
</evidence>
<name>A0A7J7FKL9_DICBM</name>
<feature type="domain" description="VWFC" evidence="8">
    <location>
        <begin position="391"/>
        <end position="457"/>
    </location>
</feature>
<feature type="region of interest" description="Disordered" evidence="6">
    <location>
        <begin position="55"/>
        <end position="78"/>
    </location>
</feature>
<evidence type="ECO:0000256" key="6">
    <source>
        <dbReference type="SAM" id="MobiDB-lite"/>
    </source>
</evidence>
<evidence type="ECO:0008006" key="11">
    <source>
        <dbReference type="Google" id="ProtNLM"/>
    </source>
</evidence>
<feature type="compositionally biased region" description="Polar residues" evidence="6">
    <location>
        <begin position="358"/>
        <end position="369"/>
    </location>
</feature>
<dbReference type="SMART" id="SM00041">
    <property type="entry name" value="CT"/>
    <property type="match status" value="1"/>
</dbReference>
<accession>A0A7J7FKL9</accession>